<evidence type="ECO:0000256" key="2">
    <source>
        <dbReference type="ARBA" id="ARBA00022603"/>
    </source>
</evidence>
<evidence type="ECO:0000256" key="5">
    <source>
        <dbReference type="ARBA" id="ARBA00022842"/>
    </source>
</evidence>
<dbReference type="GO" id="GO:0046872">
    <property type="term" value="F:metal ion binding"/>
    <property type="evidence" value="ECO:0007669"/>
    <property type="project" value="UniProtKB-KW"/>
</dbReference>
<dbReference type="OrthoDB" id="1523883at2759"/>
<keyword evidence="5" id="KW-0460">Magnesium</keyword>
<dbReference type="PANTHER" id="PTHR31009">
    <property type="entry name" value="S-ADENOSYL-L-METHIONINE:CARBOXYL METHYLTRANSFERASE FAMILY PROTEIN"/>
    <property type="match status" value="1"/>
</dbReference>
<keyword evidence="4" id="KW-0479">Metal-binding</keyword>
<dbReference type="Gene3D" id="3.40.50.150">
    <property type="entry name" value="Vaccinia Virus protein VP39"/>
    <property type="match status" value="1"/>
</dbReference>
<protein>
    <submittedName>
        <fullName evidence="6">Benzoate carboxyl methyltransferase</fullName>
    </submittedName>
</protein>
<evidence type="ECO:0000313" key="7">
    <source>
        <dbReference type="Proteomes" id="UP000653305"/>
    </source>
</evidence>
<dbReference type="SUPFAM" id="SSF53335">
    <property type="entry name" value="S-adenosyl-L-methionine-dependent methyltransferases"/>
    <property type="match status" value="1"/>
</dbReference>
<proteinExistence type="inferred from homology"/>
<dbReference type="InterPro" id="IPR005299">
    <property type="entry name" value="MeTrfase_7"/>
</dbReference>
<keyword evidence="2 6" id="KW-0489">Methyltransferase</keyword>
<comment type="caution">
    <text evidence="6">The sequence shown here is derived from an EMBL/GenBank/DDBJ whole genome shotgun (WGS) entry which is preliminary data.</text>
</comment>
<name>A0A830BXJ3_9LAMI</name>
<keyword evidence="7" id="KW-1185">Reference proteome</keyword>
<dbReference type="InterPro" id="IPR029063">
    <property type="entry name" value="SAM-dependent_MTases_sf"/>
</dbReference>
<reference evidence="6" key="1">
    <citation type="submission" date="2020-07" db="EMBL/GenBank/DDBJ databases">
        <title>Ethylene signaling mediates host invasion by parasitic plants.</title>
        <authorList>
            <person name="Yoshida S."/>
        </authorList>
    </citation>
    <scope>NUCLEOTIDE SEQUENCE</scope>
    <source>
        <strain evidence="6">Okayama</strain>
    </source>
</reference>
<dbReference type="AlphaFoldDB" id="A0A830BXJ3"/>
<dbReference type="Proteomes" id="UP000653305">
    <property type="component" value="Unassembled WGS sequence"/>
</dbReference>
<gene>
    <name evidence="6" type="ORF">PHJA_000999000</name>
</gene>
<evidence type="ECO:0000256" key="1">
    <source>
        <dbReference type="ARBA" id="ARBA00007967"/>
    </source>
</evidence>
<dbReference type="EMBL" id="BMAC01000169">
    <property type="protein sequence ID" value="GFP88553.1"/>
    <property type="molecule type" value="Genomic_DNA"/>
</dbReference>
<keyword evidence="3 6" id="KW-0808">Transferase</keyword>
<dbReference type="Gene3D" id="1.10.1200.270">
    <property type="entry name" value="Methyltransferase, alpha-helical capping domain"/>
    <property type="match status" value="1"/>
</dbReference>
<dbReference type="InterPro" id="IPR042086">
    <property type="entry name" value="MeTrfase_capping"/>
</dbReference>
<dbReference type="GO" id="GO:0032259">
    <property type="term" value="P:methylation"/>
    <property type="evidence" value="ECO:0007669"/>
    <property type="project" value="UniProtKB-KW"/>
</dbReference>
<dbReference type="GO" id="GO:0008168">
    <property type="term" value="F:methyltransferase activity"/>
    <property type="evidence" value="ECO:0007669"/>
    <property type="project" value="UniProtKB-KW"/>
</dbReference>
<dbReference type="Pfam" id="PF03492">
    <property type="entry name" value="Methyltransf_7"/>
    <property type="match status" value="1"/>
</dbReference>
<organism evidence="6 7">
    <name type="scientific">Phtheirospermum japonicum</name>
    <dbReference type="NCBI Taxonomy" id="374723"/>
    <lineage>
        <taxon>Eukaryota</taxon>
        <taxon>Viridiplantae</taxon>
        <taxon>Streptophyta</taxon>
        <taxon>Embryophyta</taxon>
        <taxon>Tracheophyta</taxon>
        <taxon>Spermatophyta</taxon>
        <taxon>Magnoliopsida</taxon>
        <taxon>eudicotyledons</taxon>
        <taxon>Gunneridae</taxon>
        <taxon>Pentapetalae</taxon>
        <taxon>asterids</taxon>
        <taxon>lamiids</taxon>
        <taxon>Lamiales</taxon>
        <taxon>Orobanchaceae</taxon>
        <taxon>Orobanchaceae incertae sedis</taxon>
        <taxon>Phtheirospermum</taxon>
    </lineage>
</organism>
<evidence type="ECO:0000256" key="4">
    <source>
        <dbReference type="ARBA" id="ARBA00022723"/>
    </source>
</evidence>
<evidence type="ECO:0000313" key="6">
    <source>
        <dbReference type="EMBL" id="GFP88553.1"/>
    </source>
</evidence>
<evidence type="ECO:0000256" key="3">
    <source>
        <dbReference type="ARBA" id="ARBA00022679"/>
    </source>
</evidence>
<sequence length="368" mass="41222">MEPKHISHMNGGDGGTSYANNSGLQKVAISKTWAVLDEALKEMFTENGFPKCMKMADLGCSSGPNTLVLVSDIVDTIEDLCKNDNLENLPQLEVFLNDLPGNDFNTLFKLMSSFGPNNGKERKLECFMYGVPGSFYDKLFPSNSIHFAYSFYSVHWLSQIPEGLGKANKENICMTWTCPPQVFDAYTKQFRIDFSRFLSSRAEEITSGGRMVLAFAGRSKPPSNSDNEYFHFALLAQVLSDMVDQGLVKKDDLYSFNIPMHAPCPEEIEEIIRDEGSFNLAKMEVVMVPWGANNNDNKAFDKYKSAKFIADIVRAMMEPQLASHFGSSIVDGVFVSYVNKAAEYLSKYKESLYVFTPVISLTRKPKGM</sequence>
<comment type="similarity">
    <text evidence="1">Belongs to the methyltransferase superfamily. Type-7 methyltransferase family.</text>
</comment>
<accession>A0A830BXJ3</accession>